<evidence type="ECO:0000313" key="2">
    <source>
        <dbReference type="Proteomes" id="UP001622612"/>
    </source>
</evidence>
<dbReference type="Proteomes" id="UP001622612">
    <property type="component" value="Chromosome"/>
</dbReference>
<organism evidence="1 2">
    <name type="scientific">Metamycoplasma faucium</name>
    <dbReference type="NCBI Taxonomy" id="56142"/>
    <lineage>
        <taxon>Bacteria</taxon>
        <taxon>Bacillati</taxon>
        <taxon>Mycoplasmatota</taxon>
        <taxon>Mycoplasmoidales</taxon>
        <taxon>Metamycoplasmataceae</taxon>
        <taxon>Metamycoplasma</taxon>
    </lineage>
</organism>
<evidence type="ECO:0000313" key="1">
    <source>
        <dbReference type="EMBL" id="WYM97435.1"/>
    </source>
</evidence>
<dbReference type="EMBL" id="CP088155">
    <property type="protein sequence ID" value="WYM97435.1"/>
    <property type="molecule type" value="Genomic_DNA"/>
</dbReference>
<proteinExistence type="predicted"/>
<evidence type="ECO:0008006" key="3">
    <source>
        <dbReference type="Google" id="ProtNLM"/>
    </source>
</evidence>
<dbReference type="NCBIfam" id="NF045961">
    <property type="entry name" value="MAG5150_fam_LP"/>
    <property type="match status" value="1"/>
</dbReference>
<sequence length="331" mass="39197">MKKYKLIIPLTFSIPFSSIAISCKYEDYEKLEKDEQNDIKTNKLDFNPISNEGKNIKQIYDSELTKLFIETKKNYSNYRVIWNNLIRNVAILKNKLKRLAFEQKINSDKKVINDFMNKWFPNSENLSKSNPLGKYLYKYELIYQDVDAVLADVNLVLESKEFIKYLKIIDDRLNGKDIRLETLQSALISIWKFINQHIFNPNKLTKNLDNVNLEDDKNSHNHSHAIINLIHELGLWHTELIKNKDTNIEAFKNEFNQMKDHIIDNVDHIEWKTNFNSIIKTFEKSKDSEKKYDLTKQEFKDKGKTLLNKIKSILEKIRNDNGIKPSDLNFE</sequence>
<gene>
    <name evidence="1" type="ORF">LQ356_00860</name>
</gene>
<protein>
    <recommendedName>
        <fullName evidence="3">Lipoprotein</fullName>
    </recommendedName>
</protein>
<keyword evidence="2" id="KW-1185">Reference proteome</keyword>
<reference evidence="1" key="1">
    <citation type="submission" date="2021-11" db="EMBL/GenBank/DDBJ databases">
        <title>The first genome sequence of unculturable Mycoplasma faucium obtained by de novo assembly of metagenomic reads.</title>
        <authorList>
            <person name="Sabat A.J."/>
            <person name="Bathoorn E."/>
            <person name="Akkerboom V."/>
            <person name="Friedrich A.W."/>
        </authorList>
    </citation>
    <scope>NUCLEOTIDE SEQUENCE [LARGE SCALE GENOMIC DNA]</scope>
    <source>
        <strain evidence="1">UMCG-MFM1</strain>
    </source>
</reference>
<dbReference type="RefSeq" id="WP_405311875.1">
    <property type="nucleotide sequence ID" value="NZ_CP088155.1"/>
</dbReference>
<dbReference type="PROSITE" id="PS51257">
    <property type="entry name" value="PROKAR_LIPOPROTEIN"/>
    <property type="match status" value="1"/>
</dbReference>
<dbReference type="NCBIfam" id="NF045840">
    <property type="entry name" value="SHxHSH_motif_LP"/>
    <property type="match status" value="1"/>
</dbReference>
<accession>A0ABZ2TM60</accession>
<name>A0ABZ2TM60_9BACT</name>